<reference evidence="6" key="1">
    <citation type="submission" date="2022-01" db="EMBL/GenBank/DDBJ databases">
        <authorList>
            <person name="Jo J.-H."/>
            <person name="Im W.-T."/>
        </authorList>
    </citation>
    <scope>NUCLEOTIDE SEQUENCE</scope>
    <source>
        <strain evidence="6">I2-34</strain>
    </source>
</reference>
<feature type="domain" description="PIN" evidence="5">
    <location>
        <begin position="4"/>
        <end position="110"/>
    </location>
</feature>
<keyword evidence="1" id="KW-0540">Nuclease</keyword>
<dbReference type="Gene3D" id="3.40.50.1010">
    <property type="entry name" value="5'-nuclease"/>
    <property type="match status" value="1"/>
</dbReference>
<keyword evidence="2" id="KW-0479">Metal-binding</keyword>
<dbReference type="Proteomes" id="UP001165368">
    <property type="component" value="Unassembled WGS sequence"/>
</dbReference>
<evidence type="ECO:0000256" key="1">
    <source>
        <dbReference type="ARBA" id="ARBA00022722"/>
    </source>
</evidence>
<gene>
    <name evidence="6" type="ORF">LVY72_15495</name>
</gene>
<keyword evidence="4" id="KW-0460">Magnesium</keyword>
<protein>
    <submittedName>
        <fullName evidence="6">Type II toxin-antitoxin system VapC family toxin</fullName>
    </submittedName>
</protein>
<dbReference type="InterPro" id="IPR002716">
    <property type="entry name" value="PIN_dom"/>
</dbReference>
<name>A0ABS9L9E1_9MICC</name>
<dbReference type="Pfam" id="PF01850">
    <property type="entry name" value="PIN"/>
    <property type="match status" value="1"/>
</dbReference>
<dbReference type="InterPro" id="IPR029060">
    <property type="entry name" value="PIN-like_dom_sf"/>
</dbReference>
<dbReference type="EMBL" id="JAKLTQ010000012">
    <property type="protein sequence ID" value="MCG2623303.1"/>
    <property type="molecule type" value="Genomic_DNA"/>
</dbReference>
<dbReference type="SUPFAM" id="SSF88723">
    <property type="entry name" value="PIN domain-like"/>
    <property type="match status" value="1"/>
</dbReference>
<evidence type="ECO:0000256" key="2">
    <source>
        <dbReference type="ARBA" id="ARBA00022723"/>
    </source>
</evidence>
<dbReference type="CDD" id="cd18682">
    <property type="entry name" value="PIN_VapC-like"/>
    <property type="match status" value="1"/>
</dbReference>
<evidence type="ECO:0000256" key="3">
    <source>
        <dbReference type="ARBA" id="ARBA00022801"/>
    </source>
</evidence>
<proteinExistence type="predicted"/>
<sequence length="121" mass="13033">MNLFDASALLSFLAGEPGADLVEEQLLVGGACSAVNWSETAQKLLSRGKDWDLSRGLLLSYSLAIEPVQADDAERAALLWRRGTGLSLADRLCLATAERLDATVWTADTAWGSGGRIRQIR</sequence>
<dbReference type="RefSeq" id="WP_237822465.1">
    <property type="nucleotide sequence ID" value="NZ_JAKLTQ010000012.1"/>
</dbReference>
<evidence type="ECO:0000313" key="7">
    <source>
        <dbReference type="Proteomes" id="UP001165368"/>
    </source>
</evidence>
<organism evidence="6 7">
    <name type="scientific">Arthrobacter hankyongi</name>
    <dbReference type="NCBI Taxonomy" id="2904801"/>
    <lineage>
        <taxon>Bacteria</taxon>
        <taxon>Bacillati</taxon>
        <taxon>Actinomycetota</taxon>
        <taxon>Actinomycetes</taxon>
        <taxon>Micrococcales</taxon>
        <taxon>Micrococcaceae</taxon>
        <taxon>Arthrobacter</taxon>
    </lineage>
</organism>
<evidence type="ECO:0000256" key="4">
    <source>
        <dbReference type="ARBA" id="ARBA00022842"/>
    </source>
</evidence>
<keyword evidence="7" id="KW-1185">Reference proteome</keyword>
<keyword evidence="3" id="KW-0378">Hydrolase</keyword>
<evidence type="ECO:0000259" key="5">
    <source>
        <dbReference type="Pfam" id="PF01850"/>
    </source>
</evidence>
<accession>A0ABS9L9E1</accession>
<evidence type="ECO:0000313" key="6">
    <source>
        <dbReference type="EMBL" id="MCG2623303.1"/>
    </source>
</evidence>
<comment type="caution">
    <text evidence="6">The sequence shown here is derived from an EMBL/GenBank/DDBJ whole genome shotgun (WGS) entry which is preliminary data.</text>
</comment>